<dbReference type="GO" id="GO:0098703">
    <property type="term" value="P:calcium ion import across plasma membrane"/>
    <property type="evidence" value="ECO:0007669"/>
    <property type="project" value="TreeGrafter"/>
</dbReference>
<keyword evidence="4" id="KW-0107">Calcium channel</keyword>
<dbReference type="GeneID" id="17292096"/>
<keyword evidence="13" id="KW-0175">Coiled coil</keyword>
<reference evidence="17 19" key="1">
    <citation type="journal article" date="2012" name="Nature">
        <title>Algal genomes reveal evolutionary mosaicism and the fate of nucleomorphs.</title>
        <authorList>
            <consortium name="DOE Joint Genome Institute"/>
            <person name="Curtis B.A."/>
            <person name="Tanifuji G."/>
            <person name="Burki F."/>
            <person name="Gruber A."/>
            <person name="Irimia M."/>
            <person name="Maruyama S."/>
            <person name="Arias M.C."/>
            <person name="Ball S.G."/>
            <person name="Gile G.H."/>
            <person name="Hirakawa Y."/>
            <person name="Hopkins J.F."/>
            <person name="Kuo A."/>
            <person name="Rensing S.A."/>
            <person name="Schmutz J."/>
            <person name="Symeonidi A."/>
            <person name="Elias M."/>
            <person name="Eveleigh R.J."/>
            <person name="Herman E.K."/>
            <person name="Klute M.J."/>
            <person name="Nakayama T."/>
            <person name="Obornik M."/>
            <person name="Reyes-Prieto A."/>
            <person name="Armbrust E.V."/>
            <person name="Aves S.J."/>
            <person name="Beiko R.G."/>
            <person name="Coutinho P."/>
            <person name="Dacks J.B."/>
            <person name="Durnford D.G."/>
            <person name="Fast N.M."/>
            <person name="Green B.R."/>
            <person name="Grisdale C.J."/>
            <person name="Hempel F."/>
            <person name="Henrissat B."/>
            <person name="Hoppner M.P."/>
            <person name="Ishida K."/>
            <person name="Kim E."/>
            <person name="Koreny L."/>
            <person name="Kroth P.G."/>
            <person name="Liu Y."/>
            <person name="Malik S.B."/>
            <person name="Maier U.G."/>
            <person name="McRose D."/>
            <person name="Mock T."/>
            <person name="Neilson J.A."/>
            <person name="Onodera N.T."/>
            <person name="Poole A.M."/>
            <person name="Pritham E.J."/>
            <person name="Richards T.A."/>
            <person name="Rocap G."/>
            <person name="Roy S.W."/>
            <person name="Sarai C."/>
            <person name="Schaack S."/>
            <person name="Shirato S."/>
            <person name="Slamovits C.H."/>
            <person name="Spencer D.F."/>
            <person name="Suzuki S."/>
            <person name="Worden A.Z."/>
            <person name="Zauner S."/>
            <person name="Barry K."/>
            <person name="Bell C."/>
            <person name="Bharti A.K."/>
            <person name="Crow J.A."/>
            <person name="Grimwood J."/>
            <person name="Kramer R."/>
            <person name="Lindquist E."/>
            <person name="Lucas S."/>
            <person name="Salamov A."/>
            <person name="McFadden G.I."/>
            <person name="Lane C.E."/>
            <person name="Keeling P.J."/>
            <person name="Gray M.W."/>
            <person name="Grigoriev I.V."/>
            <person name="Archibald J.M."/>
        </authorList>
    </citation>
    <scope>NUCLEOTIDE SEQUENCE</scope>
    <source>
        <strain evidence="17 19">CCMP2712</strain>
    </source>
</reference>
<keyword evidence="5 15" id="KW-0812">Transmembrane</keyword>
<dbReference type="eggNOG" id="KOG2301">
    <property type="taxonomic scope" value="Eukaryota"/>
</dbReference>
<feature type="transmembrane region" description="Helical" evidence="15">
    <location>
        <begin position="1082"/>
        <end position="1104"/>
    </location>
</feature>
<feature type="transmembrane region" description="Helical" evidence="15">
    <location>
        <begin position="297"/>
        <end position="317"/>
    </location>
</feature>
<feature type="domain" description="Ion transport" evidence="16">
    <location>
        <begin position="221"/>
        <end position="593"/>
    </location>
</feature>
<keyword evidence="3" id="KW-0109">Calcium transport</keyword>
<feature type="transmembrane region" description="Helical" evidence="15">
    <location>
        <begin position="1040"/>
        <end position="1061"/>
    </location>
</feature>
<dbReference type="OrthoDB" id="10069766at2759"/>
<gene>
    <name evidence="17" type="ORF">GUITHDRAFT_166006</name>
</gene>
<name>L1IGH3_GUITC</name>
<protein>
    <recommendedName>
        <fullName evidence="16">Ion transport domain-containing protein</fullName>
    </recommendedName>
</protein>
<dbReference type="Proteomes" id="UP000011087">
    <property type="component" value="Unassembled WGS sequence"/>
</dbReference>
<feature type="transmembrane region" description="Helical" evidence="15">
    <location>
        <begin position="1157"/>
        <end position="1174"/>
    </location>
</feature>
<dbReference type="Gene3D" id="1.20.120.350">
    <property type="entry name" value="Voltage-gated potassium channels. Chain C"/>
    <property type="match status" value="3"/>
</dbReference>
<comment type="subcellular location">
    <subcellularLocation>
        <location evidence="1">Membrane</location>
        <topology evidence="1">Multi-pass membrane protein</topology>
    </subcellularLocation>
</comment>
<evidence type="ECO:0000256" key="8">
    <source>
        <dbReference type="ARBA" id="ARBA00022989"/>
    </source>
</evidence>
<evidence type="ECO:0000256" key="10">
    <source>
        <dbReference type="ARBA" id="ARBA00023136"/>
    </source>
</evidence>
<keyword evidence="8 15" id="KW-1133">Transmembrane helix</keyword>
<evidence type="ECO:0000256" key="3">
    <source>
        <dbReference type="ARBA" id="ARBA00022568"/>
    </source>
</evidence>
<dbReference type="SUPFAM" id="SSF81324">
    <property type="entry name" value="Voltage-gated potassium channels"/>
    <property type="match status" value="3"/>
</dbReference>
<feature type="transmembrane region" description="Helical" evidence="15">
    <location>
        <begin position="838"/>
        <end position="857"/>
    </location>
</feature>
<evidence type="ECO:0000256" key="12">
    <source>
        <dbReference type="ARBA" id="ARBA00023303"/>
    </source>
</evidence>
<reference evidence="18" key="3">
    <citation type="submission" date="2015-06" db="UniProtKB">
        <authorList>
            <consortium name="EnsemblProtists"/>
        </authorList>
    </citation>
    <scope>IDENTIFICATION</scope>
</reference>
<feature type="region of interest" description="Disordered" evidence="14">
    <location>
        <begin position="1835"/>
        <end position="1872"/>
    </location>
</feature>
<evidence type="ECO:0000256" key="9">
    <source>
        <dbReference type="ARBA" id="ARBA00023065"/>
    </source>
</evidence>
<keyword evidence="2" id="KW-0813">Transport</keyword>
<evidence type="ECO:0000313" key="19">
    <source>
        <dbReference type="Proteomes" id="UP000011087"/>
    </source>
</evidence>
<feature type="transmembrane region" description="Helical" evidence="15">
    <location>
        <begin position="877"/>
        <end position="901"/>
    </location>
</feature>
<evidence type="ECO:0000313" key="17">
    <source>
        <dbReference type="EMBL" id="EKX35351.1"/>
    </source>
</evidence>
<evidence type="ECO:0000256" key="14">
    <source>
        <dbReference type="SAM" id="MobiDB-lite"/>
    </source>
</evidence>
<evidence type="ECO:0000256" key="15">
    <source>
        <dbReference type="SAM" id="Phobius"/>
    </source>
</evidence>
<dbReference type="PANTHER" id="PTHR45628">
    <property type="entry name" value="VOLTAGE-DEPENDENT CALCIUM CHANNEL TYPE A SUBUNIT ALPHA-1"/>
    <property type="match status" value="1"/>
</dbReference>
<feature type="transmembrane region" description="Helical" evidence="15">
    <location>
        <begin position="1224"/>
        <end position="1248"/>
    </location>
</feature>
<evidence type="ECO:0000256" key="11">
    <source>
        <dbReference type="ARBA" id="ARBA00023180"/>
    </source>
</evidence>
<dbReference type="InterPro" id="IPR050599">
    <property type="entry name" value="VDCC_alpha-1_subunit"/>
</dbReference>
<sequence>MSDDKLSFVRKELGDQMEGIKKEWENAVSKQHDAPPGLSSSEYQKWKFNQSEKAKKRLSDLEEKLKRLQLLEQKLRRLKNVGEDVQENVRHTPASLREVTSPQIPLDIQLPNAATAAASPTALPAPVQEPLLDNGFENANPLNKGHEDKDKKLNHWDTFDGGDDDKNPEHMHVEISDPKKPKKLLTLEDFVPVSCPYFFGGFNRRSLIRQQCFEIYKSVKWSTFFLMVVLSNSIYIALYPAYIDFRNGSTFARSFQIFDGLCFAVMLFEALCGIIACGLYSAESTWLRSTDMHKIELFIITVTGVEYLGKLLAYPFLNLRAFRLLRIFRILTKIRALAGVKAIILTLKQPLVAPHALVSQGLQQLATIFAMLTFLMAAFAIFGNSIYARSYRRRCVTLSRQIPACASDSSTGWANTCDLHNLSATKTQAPGQVAIAGGYPFETWCKIYAIAIPAGQPVPENLTYPVIQDAKSIASYNKKYPRDPYGRYHSCQMSEFDAGKPVTEMCDDLGREGNPNNGFANFDNIGDGMLVISQLVAPDSSYDFLLRSIESEPEAMIGTYFLWAMITILCTFLMVGIFVAVVTGTFKKVREASQTGKSGFLESEEDAELEDHTRTSAFSDIMDDNTDGEAVVQKASARLLKNKYFRHFTNLVMMVHGVAMAGNQYDAPIFVCLFIMSWFVFASLILNNLFVAVIIENFEISVTIENIGKPGNAAKVRELFKKAYEGFYKANSRIIGRNLESRGQSVPSLLPARSRLKLQKLQEEAMHEALPSAKADDLIPNYHQGGADESHISKILKEVTNLTVVKTVVDEILEERVLFFFYPYSPIRRFFVWLGKQYIFDLFVYSAILGSCFFLIITPPYEDMGYDPIVSYTAMAYWNRVFVFVFTVEFGCKIMANGLYFTQTAYLKSGWNKMDTLVLMFAWIEESGVLTQGKLAKVVRMSRALRPLRLMKRNEGMRVVIDALISTLLPVWYVIIFAVFTFIVGALMAVGLFGGKLKYCNTPVADFPLGKKECMGYYVNDAGYMIPSAWNNPDFNFDSFYSAMISLFRVTTFKYVSIIFACMDITNIDQSPSTNYSPINSLFFVVYLIIGGLFVMNLFVGFIIDGFNANKGSSPQEVLFHRFTRQVNSHRPYYEYFKRPKNIVSTLFQRVAESRTFQTWSTTCVCINVIFMLMENTDSGKTLKTILTLQNDVFFGLLVFEVCIFLIAYGPGGFYNDPWKGFDLFVALGTGSGYIANNPKISAGARVFRLMRVIRLMKAFKPIRIIMETFLQSIKQLLNIVVLLFLVYSMFAVVFVQVFGVVKYGSRIGPTANFETFPVALQTIFQLVTGDEWQSMMVDCQVSPPACTLQFEGKSFGDCGSSLSFPWFVFFKLVCESVMLNLFIGMILDNFSYITDDVAQVEDSSWTHGASGDQIAVMSEVFQRYDGMTGRMPLVSLHSLLLDLPAPLGFLQPDESVQYGPYEKACEVLVRAELNLAVRHENNEISKRHGFLQRFLRLGGPKKPKFSSSVYFEDLMLVLLYWRVPRMVPEAVKEARMDRVEEVALMAYALIIHDFFRLLVARRKKAEIRDKIADRFEFRNWSKKDLHYSRRLKYLNDVREVGKTQAQAVKLSLYDLLVHPQETVVAELRSIDMIPEDMVDHASAIRQLHLKAAKPINGIEVFRNRLVNSSVVLKALDPGHKQMGYMVADFTRLSWNGWCIVNLEQETFFQPSSMLGHGTQPKHGQGHAWTRVDLYLKSSNKKFTRRKLGSILDIQSFVIADRDVQQALRSSEKSRSFVRLNTGSHLYQSQKLQAQQAKRSKKKKQSRVEPETGVALDTACVLEVIGYISHHLSQKELDDDGEEETTIREEETTEGVAQSEEGAVEGEEMEDE</sequence>
<evidence type="ECO:0000256" key="5">
    <source>
        <dbReference type="ARBA" id="ARBA00022692"/>
    </source>
</evidence>
<feature type="coiled-coil region" evidence="13">
    <location>
        <begin position="51"/>
        <end position="88"/>
    </location>
</feature>
<dbReference type="RefSeq" id="XP_005822331.1">
    <property type="nucleotide sequence ID" value="XM_005822274.1"/>
</dbReference>
<dbReference type="GO" id="GO:0008331">
    <property type="term" value="F:high voltage-gated calcium channel activity"/>
    <property type="evidence" value="ECO:0007669"/>
    <property type="project" value="TreeGrafter"/>
</dbReference>
<dbReference type="KEGG" id="gtt:GUITHDRAFT_166006"/>
<dbReference type="PANTHER" id="PTHR45628:SF7">
    <property type="entry name" value="VOLTAGE-DEPENDENT CALCIUM CHANNEL TYPE A SUBUNIT ALPHA-1"/>
    <property type="match status" value="1"/>
</dbReference>
<accession>L1IGH3</accession>
<proteinExistence type="predicted"/>
<organism evidence="17">
    <name type="scientific">Guillardia theta (strain CCMP2712)</name>
    <name type="common">Cryptophyte</name>
    <dbReference type="NCBI Taxonomy" id="905079"/>
    <lineage>
        <taxon>Eukaryota</taxon>
        <taxon>Cryptophyceae</taxon>
        <taxon>Pyrenomonadales</taxon>
        <taxon>Geminigeraceae</taxon>
        <taxon>Guillardia</taxon>
    </lineage>
</organism>
<dbReference type="EnsemblProtists" id="EKX35351">
    <property type="protein sequence ID" value="EKX35351"/>
    <property type="gene ID" value="GUITHDRAFT_166006"/>
</dbReference>
<feature type="transmembrane region" description="Helical" evidence="15">
    <location>
        <begin position="1194"/>
        <end position="1212"/>
    </location>
</feature>
<feature type="transmembrane region" description="Helical" evidence="15">
    <location>
        <begin position="257"/>
        <end position="282"/>
    </location>
</feature>
<dbReference type="GO" id="GO:0005891">
    <property type="term" value="C:voltage-gated calcium channel complex"/>
    <property type="evidence" value="ECO:0007669"/>
    <property type="project" value="TreeGrafter"/>
</dbReference>
<keyword evidence="11" id="KW-0325">Glycoprotein</keyword>
<evidence type="ECO:0000256" key="1">
    <source>
        <dbReference type="ARBA" id="ARBA00004141"/>
    </source>
</evidence>
<feature type="transmembrane region" description="Helical" evidence="15">
    <location>
        <begin position="668"/>
        <end position="695"/>
    </location>
</feature>
<reference evidence="19" key="2">
    <citation type="submission" date="2012-11" db="EMBL/GenBank/DDBJ databases">
        <authorList>
            <person name="Kuo A."/>
            <person name="Curtis B.A."/>
            <person name="Tanifuji G."/>
            <person name="Burki F."/>
            <person name="Gruber A."/>
            <person name="Irimia M."/>
            <person name="Maruyama S."/>
            <person name="Arias M.C."/>
            <person name="Ball S.G."/>
            <person name="Gile G.H."/>
            <person name="Hirakawa Y."/>
            <person name="Hopkins J.F."/>
            <person name="Rensing S.A."/>
            <person name="Schmutz J."/>
            <person name="Symeonidi A."/>
            <person name="Elias M."/>
            <person name="Eveleigh R.J."/>
            <person name="Herman E.K."/>
            <person name="Klute M.J."/>
            <person name="Nakayama T."/>
            <person name="Obornik M."/>
            <person name="Reyes-Prieto A."/>
            <person name="Armbrust E.V."/>
            <person name="Aves S.J."/>
            <person name="Beiko R.G."/>
            <person name="Coutinho P."/>
            <person name="Dacks J.B."/>
            <person name="Durnford D.G."/>
            <person name="Fast N.M."/>
            <person name="Green B.R."/>
            <person name="Grisdale C."/>
            <person name="Hempe F."/>
            <person name="Henrissat B."/>
            <person name="Hoppner M.P."/>
            <person name="Ishida K.-I."/>
            <person name="Kim E."/>
            <person name="Koreny L."/>
            <person name="Kroth P.G."/>
            <person name="Liu Y."/>
            <person name="Malik S.-B."/>
            <person name="Maier U.G."/>
            <person name="McRose D."/>
            <person name="Mock T."/>
            <person name="Neilson J.A."/>
            <person name="Onodera N.T."/>
            <person name="Poole A.M."/>
            <person name="Pritham E.J."/>
            <person name="Richards T.A."/>
            <person name="Rocap G."/>
            <person name="Roy S.W."/>
            <person name="Sarai C."/>
            <person name="Schaack S."/>
            <person name="Shirato S."/>
            <person name="Slamovits C.H."/>
            <person name="Spencer D.F."/>
            <person name="Suzuki S."/>
            <person name="Worden A.Z."/>
            <person name="Zauner S."/>
            <person name="Barry K."/>
            <person name="Bell C."/>
            <person name="Bharti A.K."/>
            <person name="Crow J.A."/>
            <person name="Grimwood J."/>
            <person name="Kramer R."/>
            <person name="Lindquist E."/>
            <person name="Lucas S."/>
            <person name="Salamov A."/>
            <person name="McFadden G.I."/>
            <person name="Lane C.E."/>
            <person name="Keeling P.J."/>
            <person name="Gray M.W."/>
            <person name="Grigoriev I.V."/>
            <person name="Archibald J.M."/>
        </authorList>
    </citation>
    <scope>NUCLEOTIDE SEQUENCE</scope>
    <source>
        <strain evidence="19">CCMP2712</strain>
    </source>
</reference>
<feature type="domain" description="Ion transport" evidence="16">
    <location>
        <begin position="1155"/>
        <end position="1397"/>
    </location>
</feature>
<feature type="compositionally biased region" description="Acidic residues" evidence="14">
    <location>
        <begin position="1862"/>
        <end position="1872"/>
    </location>
</feature>
<dbReference type="EMBL" id="JH993092">
    <property type="protein sequence ID" value="EKX35351.1"/>
    <property type="molecule type" value="Genomic_DNA"/>
</dbReference>
<feature type="transmembrane region" description="Helical" evidence="15">
    <location>
        <begin position="959"/>
        <end position="989"/>
    </location>
</feature>
<feature type="domain" description="Ion transport" evidence="16">
    <location>
        <begin position="838"/>
        <end position="1109"/>
    </location>
</feature>
<evidence type="ECO:0000256" key="7">
    <source>
        <dbReference type="ARBA" id="ARBA00022882"/>
    </source>
</evidence>
<evidence type="ECO:0000256" key="4">
    <source>
        <dbReference type="ARBA" id="ARBA00022673"/>
    </source>
</evidence>
<dbReference type="InterPro" id="IPR027359">
    <property type="entry name" value="Volt_channel_dom_sf"/>
</dbReference>
<dbReference type="HOGENOM" id="CLU_233411_0_0_1"/>
<evidence type="ECO:0000256" key="2">
    <source>
        <dbReference type="ARBA" id="ARBA00022448"/>
    </source>
</evidence>
<feature type="transmembrane region" description="Helical" evidence="15">
    <location>
        <begin position="365"/>
        <end position="387"/>
    </location>
</feature>
<keyword evidence="19" id="KW-1185">Reference proteome</keyword>
<keyword evidence="10 15" id="KW-0472">Membrane</keyword>
<feature type="transmembrane region" description="Helical" evidence="15">
    <location>
        <begin position="560"/>
        <end position="582"/>
    </location>
</feature>
<evidence type="ECO:0000256" key="13">
    <source>
        <dbReference type="SAM" id="Coils"/>
    </source>
</evidence>
<keyword evidence="6" id="KW-0106">Calcium</keyword>
<keyword evidence="7" id="KW-0851">Voltage-gated channel</keyword>
<evidence type="ECO:0000256" key="6">
    <source>
        <dbReference type="ARBA" id="ARBA00022837"/>
    </source>
</evidence>
<dbReference type="Gene3D" id="1.10.287.70">
    <property type="match status" value="3"/>
</dbReference>
<evidence type="ECO:0000259" key="16">
    <source>
        <dbReference type="Pfam" id="PF00520"/>
    </source>
</evidence>
<feature type="transmembrane region" description="Helical" evidence="15">
    <location>
        <begin position="1277"/>
        <end position="1300"/>
    </location>
</feature>
<feature type="transmembrane region" description="Helical" evidence="15">
    <location>
        <begin position="221"/>
        <end position="245"/>
    </location>
</feature>
<feature type="region of interest" description="Disordered" evidence="14">
    <location>
        <begin position="1789"/>
        <end position="1810"/>
    </location>
</feature>
<dbReference type="InterPro" id="IPR005821">
    <property type="entry name" value="Ion_trans_dom"/>
</dbReference>
<keyword evidence="9" id="KW-0406">Ion transport</keyword>
<dbReference type="Pfam" id="PF00520">
    <property type="entry name" value="Ion_trans"/>
    <property type="match status" value="3"/>
</dbReference>
<keyword evidence="12" id="KW-0407">Ion channel</keyword>
<evidence type="ECO:0000313" key="18">
    <source>
        <dbReference type="EnsemblProtists" id="EKX35351"/>
    </source>
</evidence>
<dbReference type="PaxDb" id="55529-EKX35351"/>
<dbReference type="STRING" id="905079.L1IGH3"/>